<evidence type="ECO:0008006" key="12">
    <source>
        <dbReference type="Google" id="ProtNLM"/>
    </source>
</evidence>
<proteinExistence type="predicted"/>
<keyword evidence="4 5" id="KW-0727">SH2 domain</keyword>
<evidence type="ECO:0000313" key="11">
    <source>
        <dbReference type="Proteomes" id="UP001303046"/>
    </source>
</evidence>
<keyword evidence="2" id="KW-0734">Signal transduction inhibitor</keyword>
<keyword evidence="11" id="KW-1185">Reference proteome</keyword>
<dbReference type="InterPro" id="IPR019002">
    <property type="entry name" value="Ribosome_biogenesis_Nop16"/>
</dbReference>
<evidence type="ECO:0000313" key="10">
    <source>
        <dbReference type="EMBL" id="KAK6753394.1"/>
    </source>
</evidence>
<dbReference type="SMART" id="SM00969">
    <property type="entry name" value="SOCS_box"/>
    <property type="match status" value="1"/>
</dbReference>
<dbReference type="Proteomes" id="UP001303046">
    <property type="component" value="Unassembled WGS sequence"/>
</dbReference>
<feature type="domain" description="SOCS box" evidence="9">
    <location>
        <begin position="257"/>
        <end position="306"/>
    </location>
</feature>
<organism evidence="10 11">
    <name type="scientific">Necator americanus</name>
    <name type="common">Human hookworm</name>
    <dbReference type="NCBI Taxonomy" id="51031"/>
    <lineage>
        <taxon>Eukaryota</taxon>
        <taxon>Metazoa</taxon>
        <taxon>Ecdysozoa</taxon>
        <taxon>Nematoda</taxon>
        <taxon>Chromadorea</taxon>
        <taxon>Rhabditida</taxon>
        <taxon>Rhabditina</taxon>
        <taxon>Rhabditomorpha</taxon>
        <taxon>Strongyloidea</taxon>
        <taxon>Ancylostomatidae</taxon>
        <taxon>Bunostominae</taxon>
        <taxon>Necator</taxon>
    </lineage>
</organism>
<dbReference type="Gene3D" id="3.30.505.10">
    <property type="entry name" value="SH2 domain"/>
    <property type="match status" value="1"/>
</dbReference>
<evidence type="ECO:0000256" key="6">
    <source>
        <dbReference type="SAM" id="Coils"/>
    </source>
</evidence>
<feature type="compositionally biased region" description="Polar residues" evidence="7">
    <location>
        <begin position="27"/>
        <end position="40"/>
    </location>
</feature>
<dbReference type="Pfam" id="PF09420">
    <property type="entry name" value="Nop16"/>
    <property type="match status" value="1"/>
</dbReference>
<dbReference type="PANTHER" id="PTHR10155:SF0">
    <property type="entry name" value="SUPPRESSOR OF CYTOKINE SIGNALING AT 36E, ISOFORM D"/>
    <property type="match status" value="1"/>
</dbReference>
<dbReference type="InterPro" id="IPR036860">
    <property type="entry name" value="SH2_dom_sf"/>
</dbReference>
<dbReference type="InterPro" id="IPR036036">
    <property type="entry name" value="SOCS_box-like_dom_sf"/>
</dbReference>
<keyword evidence="3" id="KW-0833">Ubl conjugation pathway</keyword>
<gene>
    <name evidence="10" type="primary">Necator_chrV.g17567</name>
    <name evidence="10" type="ORF">RB195_012777</name>
</gene>
<dbReference type="PROSITE" id="PS50225">
    <property type="entry name" value="SOCS"/>
    <property type="match status" value="1"/>
</dbReference>
<dbReference type="Pfam" id="PF00017">
    <property type="entry name" value="SH2"/>
    <property type="match status" value="1"/>
</dbReference>
<dbReference type="SMART" id="SM00252">
    <property type="entry name" value="SH2"/>
    <property type="match status" value="1"/>
</dbReference>
<evidence type="ECO:0000256" key="1">
    <source>
        <dbReference type="ARBA" id="ARBA00022604"/>
    </source>
</evidence>
<comment type="caution">
    <text evidence="10">The sequence shown here is derived from an EMBL/GenBank/DDBJ whole genome shotgun (WGS) entry which is preliminary data.</text>
</comment>
<keyword evidence="1" id="KW-0341">Growth regulation</keyword>
<dbReference type="SUPFAM" id="SSF158235">
    <property type="entry name" value="SOCS box-like"/>
    <property type="match status" value="1"/>
</dbReference>
<evidence type="ECO:0000259" key="8">
    <source>
        <dbReference type="PROSITE" id="PS50001"/>
    </source>
</evidence>
<dbReference type="SMART" id="SM00253">
    <property type="entry name" value="SOCS"/>
    <property type="match status" value="1"/>
</dbReference>
<evidence type="ECO:0000259" key="9">
    <source>
        <dbReference type="PROSITE" id="PS50225"/>
    </source>
</evidence>
<accession>A0ABR1DSK2</accession>
<evidence type="ECO:0000256" key="2">
    <source>
        <dbReference type="ARBA" id="ARBA00022700"/>
    </source>
</evidence>
<name>A0ABR1DSK2_NECAM</name>
<dbReference type="PANTHER" id="PTHR10155">
    <property type="entry name" value="PHOSPHATIDYLINOSITOL 3-KINASE REGULATORY SUBUNIT"/>
    <property type="match status" value="1"/>
</dbReference>
<feature type="domain" description="SH2" evidence="8">
    <location>
        <begin position="167"/>
        <end position="262"/>
    </location>
</feature>
<dbReference type="PROSITE" id="PS50001">
    <property type="entry name" value="SH2"/>
    <property type="match status" value="1"/>
</dbReference>
<evidence type="ECO:0000256" key="5">
    <source>
        <dbReference type="PROSITE-ProRule" id="PRU00191"/>
    </source>
</evidence>
<feature type="region of interest" description="Disordered" evidence="7">
    <location>
        <begin position="1"/>
        <end position="40"/>
    </location>
</feature>
<evidence type="ECO:0000256" key="4">
    <source>
        <dbReference type="ARBA" id="ARBA00022999"/>
    </source>
</evidence>
<dbReference type="Pfam" id="PF07525">
    <property type="entry name" value="SOCS_box"/>
    <property type="match status" value="1"/>
</dbReference>
<protein>
    <recommendedName>
        <fullName evidence="12">SH2 domain protein</fullName>
    </recommendedName>
</protein>
<dbReference type="EMBL" id="JAVFWL010000005">
    <property type="protein sequence ID" value="KAK6753394.1"/>
    <property type="molecule type" value="Genomic_DNA"/>
</dbReference>
<evidence type="ECO:0000256" key="3">
    <source>
        <dbReference type="ARBA" id="ARBA00022786"/>
    </source>
</evidence>
<feature type="region of interest" description="Disordered" evidence="7">
    <location>
        <begin position="77"/>
        <end position="101"/>
    </location>
</feature>
<reference evidence="10 11" key="1">
    <citation type="submission" date="2023-08" db="EMBL/GenBank/DDBJ databases">
        <title>A Necator americanus chromosomal reference genome.</title>
        <authorList>
            <person name="Ilik V."/>
            <person name="Petrzelkova K.J."/>
            <person name="Pardy F."/>
            <person name="Fuh T."/>
            <person name="Niatou-Singa F.S."/>
            <person name="Gouil Q."/>
            <person name="Baker L."/>
            <person name="Ritchie M.E."/>
            <person name="Jex A.R."/>
            <person name="Gazzola D."/>
            <person name="Li H."/>
            <person name="Toshio Fujiwara R."/>
            <person name="Zhan B."/>
            <person name="Aroian R.V."/>
            <person name="Pafco B."/>
            <person name="Schwarz E.M."/>
        </authorList>
    </citation>
    <scope>NUCLEOTIDE SEQUENCE [LARGE SCALE GENOMIC DNA]</scope>
    <source>
        <strain evidence="10 11">Aroian</strain>
        <tissue evidence="10">Whole animal</tissue>
    </source>
</reference>
<sequence>MHTHQFEHTVTGESSSQPIREPPSGPTNPISSRASPLQSVVESDASDFHVVVPQHRGQMAAHAASVSSARTRDRSRASSFCSCFSPTTSNSDTDDEDRPAQLSRNWNTSVTEVVRQQLALVGEATNQLAGPSISRRTMLNDEVTVHRIVEYSHHLVPDIDRILGSSYYWGVMDRFQAEQLLDGKPEGTFLLRDSAQTEYLFSVSFRRYQRTLHARIEQGNHRFSFDIHDQSVYSAPTVTKLIEKYKDPARCLFFEPQLTHPLYRSHVFSLQELCRGVIMTRTTYIGVASLRLPPKLKQFVRQYHYTVPLSENMVKKTGKKFRPRLNHVARKRRQAQKNKKKSKSSLKVIRENWETSKTPRQNALSMGLAFSPNDTVPLKQPHRDIIDMTVGEGMDLTEAETLQTVAAQQLKKKKEKRAALKQEKAIKIVSSLEHEASQLQAERDSHPRTVRLPDRDVELLIFLSQRYKDDYEAMARDPKNLFQYTPKKICNLMKIYKSSGFHDVIENHIKT</sequence>
<feature type="compositionally biased region" description="Low complexity" evidence="7">
    <location>
        <begin position="77"/>
        <end position="91"/>
    </location>
</feature>
<evidence type="ECO:0000256" key="7">
    <source>
        <dbReference type="SAM" id="MobiDB-lite"/>
    </source>
</evidence>
<dbReference type="InterPro" id="IPR001496">
    <property type="entry name" value="SOCS_box"/>
</dbReference>
<feature type="coiled-coil region" evidence="6">
    <location>
        <begin position="403"/>
        <end position="442"/>
    </location>
</feature>
<dbReference type="InterPro" id="IPR000980">
    <property type="entry name" value="SH2"/>
</dbReference>
<dbReference type="SUPFAM" id="SSF55550">
    <property type="entry name" value="SH2 domain"/>
    <property type="match status" value="1"/>
</dbReference>
<keyword evidence="6" id="KW-0175">Coiled coil</keyword>